<dbReference type="PANTHER" id="PTHR33480">
    <property type="entry name" value="SET DOMAIN-CONTAINING PROTEIN-RELATED"/>
    <property type="match status" value="1"/>
</dbReference>
<protein>
    <submittedName>
        <fullName evidence="2">Uncharacterized protein</fullName>
    </submittedName>
</protein>
<proteinExistence type="predicted"/>
<organism evidence="2 3">
    <name type="scientific">Hypothenemus hampei</name>
    <name type="common">Coffee berry borer</name>
    <dbReference type="NCBI Taxonomy" id="57062"/>
    <lineage>
        <taxon>Eukaryota</taxon>
        <taxon>Metazoa</taxon>
        <taxon>Ecdysozoa</taxon>
        <taxon>Arthropoda</taxon>
        <taxon>Hexapoda</taxon>
        <taxon>Insecta</taxon>
        <taxon>Pterygota</taxon>
        <taxon>Neoptera</taxon>
        <taxon>Endopterygota</taxon>
        <taxon>Coleoptera</taxon>
        <taxon>Polyphaga</taxon>
        <taxon>Cucujiformia</taxon>
        <taxon>Curculionidae</taxon>
        <taxon>Scolytinae</taxon>
        <taxon>Hypothenemus</taxon>
    </lineage>
</organism>
<dbReference type="AlphaFoldDB" id="A0ABD1FEB3"/>
<accession>A0ABD1FEB3</accession>
<sequence>MAREEDVPSPDVGYLSEESSSPAPSLTESILDILSPEVFKDSDDSLKDPTVQFSSNVFKSEETSDSNSENGNTYSLELDKEIQQLDCMNMESQIISNNYRNKFVENNKLNELNELETKTVDNNHLNYGASTSSYIEPNIYDKDVSHTFVLRNSGNFKEYLQGNLHPKYGKEQKEKEYYPCHKCKALLSKKYLSRHRKKCIIQNISEQNTQNKIRELAQSQTMIACSLDENNTISKLRVKEEVFARMPADSVSLTAKTDYLITMFGENYLKKHKREQIITVCSNKMRELARLLLVVFKILFQPNFILQDILTPKLFDVSIEAAKQLGSYNVQHKTYKCPSLSAHLGTSLKQVCELFIRLILKEDSSIKVENKEQTLKETKRFKELIETQWTTEISSLAFKNLSKKRWARPVISPLTSDIKKLKDYITQAADKAISILKQNQNNKKEFKILVEASLILTILFNRRRIGDVQYTFLKTYTEHNITYNQKECENALSETEILLTKHYKRLVTGGKGNKSIAILLSLKLQEFIDFFINVRLNTDIVFNENPYLFGCPGTTYWPP</sequence>
<evidence type="ECO:0000313" key="2">
    <source>
        <dbReference type="EMBL" id="KAL1516506.1"/>
    </source>
</evidence>
<keyword evidence="3" id="KW-1185">Reference proteome</keyword>
<dbReference type="PANTHER" id="PTHR33480:SF1">
    <property type="entry name" value="TYR RECOMBINASE DOMAIN-CONTAINING PROTEIN"/>
    <property type="match status" value="1"/>
</dbReference>
<dbReference type="EMBL" id="JBDJPC010000001">
    <property type="protein sequence ID" value="KAL1516506.1"/>
    <property type="molecule type" value="Genomic_DNA"/>
</dbReference>
<reference evidence="2 3" key="1">
    <citation type="submission" date="2024-05" db="EMBL/GenBank/DDBJ databases">
        <title>Genetic variation in Jamaican populations of the coffee berry borer (Hypothenemus hampei).</title>
        <authorList>
            <person name="Errbii M."/>
            <person name="Myrie A."/>
        </authorList>
    </citation>
    <scope>NUCLEOTIDE SEQUENCE [LARGE SCALE GENOMIC DNA]</scope>
    <source>
        <strain evidence="2">JA-Hopewell-2020-01-JO</strain>
        <tissue evidence="2">Whole body</tissue>
    </source>
</reference>
<comment type="caution">
    <text evidence="2">The sequence shown here is derived from an EMBL/GenBank/DDBJ whole genome shotgun (WGS) entry which is preliminary data.</text>
</comment>
<evidence type="ECO:0000256" key="1">
    <source>
        <dbReference type="SAM" id="MobiDB-lite"/>
    </source>
</evidence>
<evidence type="ECO:0000313" key="3">
    <source>
        <dbReference type="Proteomes" id="UP001566132"/>
    </source>
</evidence>
<name>A0ABD1FEB3_HYPHA</name>
<dbReference type="Proteomes" id="UP001566132">
    <property type="component" value="Unassembled WGS sequence"/>
</dbReference>
<gene>
    <name evidence="2" type="ORF">ABEB36_000415</name>
</gene>
<feature type="region of interest" description="Disordered" evidence="1">
    <location>
        <begin position="1"/>
        <end position="28"/>
    </location>
</feature>
<feature type="compositionally biased region" description="Low complexity" evidence="1">
    <location>
        <begin position="15"/>
        <end position="28"/>
    </location>
</feature>